<reference evidence="3 4" key="1">
    <citation type="journal article" date="2014" name="Int. J. Syst. Evol. Microbiol.">
        <title>Complete genome sequence of Corynebacterium casei LMG S-19264T (=DSM 44701T), isolated from a smear-ripened cheese.</title>
        <authorList>
            <consortium name="US DOE Joint Genome Institute (JGI-PGF)"/>
            <person name="Walter F."/>
            <person name="Albersmeier A."/>
            <person name="Kalinowski J."/>
            <person name="Ruckert C."/>
        </authorList>
    </citation>
    <scope>NUCLEOTIDE SEQUENCE [LARGE SCALE GENOMIC DNA]</scope>
    <source>
        <strain evidence="3 4">KCTC 12866</strain>
    </source>
</reference>
<dbReference type="EMBL" id="BMXF01000003">
    <property type="protein sequence ID" value="GHB78477.1"/>
    <property type="molecule type" value="Genomic_DNA"/>
</dbReference>
<dbReference type="AlphaFoldDB" id="A0A8J3DB43"/>
<protein>
    <recommendedName>
        <fullName evidence="2">Outer membrane protein beta-barrel domain-containing protein</fullName>
    </recommendedName>
</protein>
<sequence>MKIKKTIIILLVCCLCGTVSIAQNRQGGGFAFGVKGGMNLSQLTMGNFLTTRYDANGNPFLKYNGQEVRDNIQESLDSRTGFAGGVYMRFGRHLYVQPEVLLSTKGGTFDIIQNDGDVPVRQQVDVRFSSIDVPILIGLKGGPFRINAGPMASFRVGDNQKLRDAFQQYTSGGLNDALSQAVYGYQVGAGLDIFGLSIDVRREGTFTDLASFKVNNQPIGGASTTVKQKLSSWQVTLGIKLI</sequence>
<feature type="signal peptide" evidence="1">
    <location>
        <begin position="1"/>
        <end position="22"/>
    </location>
</feature>
<evidence type="ECO:0000313" key="3">
    <source>
        <dbReference type="EMBL" id="GHB78477.1"/>
    </source>
</evidence>
<keyword evidence="1" id="KW-0732">Signal</keyword>
<evidence type="ECO:0000259" key="2">
    <source>
        <dbReference type="Pfam" id="PF13568"/>
    </source>
</evidence>
<comment type="caution">
    <text evidence="3">The sequence shown here is derived from an EMBL/GenBank/DDBJ whole genome shotgun (WGS) entry which is preliminary data.</text>
</comment>
<dbReference type="Proteomes" id="UP000598271">
    <property type="component" value="Unassembled WGS sequence"/>
</dbReference>
<gene>
    <name evidence="3" type="ORF">GCM10007390_35960</name>
</gene>
<evidence type="ECO:0000313" key="4">
    <source>
        <dbReference type="Proteomes" id="UP000598271"/>
    </source>
</evidence>
<evidence type="ECO:0000256" key="1">
    <source>
        <dbReference type="SAM" id="SignalP"/>
    </source>
</evidence>
<feature type="chain" id="PRO_5035282823" description="Outer membrane protein beta-barrel domain-containing protein" evidence="1">
    <location>
        <begin position="23"/>
        <end position="242"/>
    </location>
</feature>
<accession>A0A8J3DB43</accession>
<organism evidence="3 4">
    <name type="scientific">Persicitalea jodogahamensis</name>
    <dbReference type="NCBI Taxonomy" id="402147"/>
    <lineage>
        <taxon>Bacteria</taxon>
        <taxon>Pseudomonadati</taxon>
        <taxon>Bacteroidota</taxon>
        <taxon>Cytophagia</taxon>
        <taxon>Cytophagales</taxon>
        <taxon>Spirosomataceae</taxon>
        <taxon>Persicitalea</taxon>
    </lineage>
</organism>
<proteinExistence type="predicted"/>
<dbReference type="InterPro" id="IPR025665">
    <property type="entry name" value="Beta-barrel_OMP_2"/>
</dbReference>
<dbReference type="Pfam" id="PF13568">
    <property type="entry name" value="OMP_b-brl_2"/>
    <property type="match status" value="1"/>
</dbReference>
<name>A0A8J3DB43_9BACT</name>
<keyword evidence="4" id="KW-1185">Reference proteome</keyword>
<dbReference type="RefSeq" id="WP_189565891.1">
    <property type="nucleotide sequence ID" value="NZ_BMXF01000003.1"/>
</dbReference>
<feature type="domain" description="Outer membrane protein beta-barrel" evidence="2">
    <location>
        <begin position="22"/>
        <end position="207"/>
    </location>
</feature>